<accession>A0AC35TJP3</accession>
<evidence type="ECO:0000313" key="2">
    <source>
        <dbReference type="WBParaSite" id="RSKR_0000130200.1"/>
    </source>
</evidence>
<proteinExistence type="predicted"/>
<dbReference type="WBParaSite" id="RSKR_0000130200.1">
    <property type="protein sequence ID" value="RSKR_0000130200.1"/>
    <property type="gene ID" value="RSKR_0000130200"/>
</dbReference>
<protein>
    <submittedName>
        <fullName evidence="2">Beta-1,4-N-acetylgalactosaminyltransferase</fullName>
    </submittedName>
</protein>
<organism evidence="1 2">
    <name type="scientific">Rhabditophanes sp. KR3021</name>
    <dbReference type="NCBI Taxonomy" id="114890"/>
    <lineage>
        <taxon>Eukaryota</taxon>
        <taxon>Metazoa</taxon>
        <taxon>Ecdysozoa</taxon>
        <taxon>Nematoda</taxon>
        <taxon>Chromadorea</taxon>
        <taxon>Rhabditida</taxon>
        <taxon>Tylenchina</taxon>
        <taxon>Panagrolaimomorpha</taxon>
        <taxon>Strongyloidoidea</taxon>
        <taxon>Alloionematidae</taxon>
        <taxon>Rhabditophanes</taxon>
    </lineage>
</organism>
<dbReference type="Proteomes" id="UP000095286">
    <property type="component" value="Unplaced"/>
</dbReference>
<reference evidence="2" key="1">
    <citation type="submission" date="2016-11" db="UniProtKB">
        <authorList>
            <consortium name="WormBaseParasite"/>
        </authorList>
    </citation>
    <scope>IDENTIFICATION</scope>
    <source>
        <strain evidence="2">KR3021</strain>
    </source>
</reference>
<name>A0AC35TJP3_9BILA</name>
<evidence type="ECO:0000313" key="1">
    <source>
        <dbReference type="Proteomes" id="UP000095286"/>
    </source>
</evidence>
<sequence>MSLKYFNRTNYTQKQKLLCTSTFVVCAFVVFILVIQNNSQLYQDFRIDNITESEPDIFVSNDTYNTIFKYPDGNICEPDYEGLVGRIPVYLDGPNFTTLNSLYPNVQAGGHYFPPDCQPVQKVAILVPFKNRYGQLRVFLHNLHSTLRKQKIDYTIILIEPVGNVTFNRGKLLNIGFVEAQKLYDFDCFIFHDVDLIPEDDRNLYNCGEKPRHMSASINKFNYELPYQTIFGGASAISKQQFIKVNGYFNDYWGWGMEDDDLYIRIKHSGMRISRFPMEISRYYMISHKREPRNQVNSQRMLIHSKTIKKFRKEGLNNLAYKVMGVEFYQLYTKIIVDVLEKESNMLMNEKYA</sequence>